<sequence>MAWLNTWLDNAWLELDAWLDMWLVDSRPARVPSLPRRVTPPHVTRVKAPVACCVASPEEASPDRRRTALRPRRHFNPPTSGCLLMPER</sequence>
<dbReference type="EMBL" id="SRLO01004672">
    <property type="protein sequence ID" value="TNN30278.1"/>
    <property type="molecule type" value="Genomic_DNA"/>
</dbReference>
<proteinExistence type="predicted"/>
<evidence type="ECO:0000313" key="2">
    <source>
        <dbReference type="EMBL" id="TNN30278.1"/>
    </source>
</evidence>
<name>A0A4Z2ENC3_9TELE</name>
<accession>A0A4Z2ENC3</accession>
<comment type="caution">
    <text evidence="2">The sequence shown here is derived from an EMBL/GenBank/DDBJ whole genome shotgun (WGS) entry which is preliminary data.</text>
</comment>
<feature type="region of interest" description="Disordered" evidence="1">
    <location>
        <begin position="57"/>
        <end position="88"/>
    </location>
</feature>
<keyword evidence="3" id="KW-1185">Reference proteome</keyword>
<protein>
    <submittedName>
        <fullName evidence="2">Uncharacterized protein</fullName>
    </submittedName>
</protein>
<dbReference type="Proteomes" id="UP000314294">
    <property type="component" value="Unassembled WGS sequence"/>
</dbReference>
<evidence type="ECO:0000256" key="1">
    <source>
        <dbReference type="SAM" id="MobiDB-lite"/>
    </source>
</evidence>
<gene>
    <name evidence="2" type="ORF">EYF80_059571</name>
</gene>
<reference evidence="2 3" key="1">
    <citation type="submission" date="2019-03" db="EMBL/GenBank/DDBJ databases">
        <title>First draft genome of Liparis tanakae, snailfish: a comprehensive survey of snailfish specific genes.</title>
        <authorList>
            <person name="Kim W."/>
            <person name="Song I."/>
            <person name="Jeong J.-H."/>
            <person name="Kim D."/>
            <person name="Kim S."/>
            <person name="Ryu S."/>
            <person name="Song J.Y."/>
            <person name="Lee S.K."/>
        </authorList>
    </citation>
    <scope>NUCLEOTIDE SEQUENCE [LARGE SCALE GENOMIC DNA]</scope>
    <source>
        <tissue evidence="2">Muscle</tissue>
    </source>
</reference>
<dbReference type="AlphaFoldDB" id="A0A4Z2ENC3"/>
<organism evidence="2 3">
    <name type="scientific">Liparis tanakae</name>
    <name type="common">Tanaka's snailfish</name>
    <dbReference type="NCBI Taxonomy" id="230148"/>
    <lineage>
        <taxon>Eukaryota</taxon>
        <taxon>Metazoa</taxon>
        <taxon>Chordata</taxon>
        <taxon>Craniata</taxon>
        <taxon>Vertebrata</taxon>
        <taxon>Euteleostomi</taxon>
        <taxon>Actinopterygii</taxon>
        <taxon>Neopterygii</taxon>
        <taxon>Teleostei</taxon>
        <taxon>Neoteleostei</taxon>
        <taxon>Acanthomorphata</taxon>
        <taxon>Eupercaria</taxon>
        <taxon>Perciformes</taxon>
        <taxon>Cottioidei</taxon>
        <taxon>Cottales</taxon>
        <taxon>Liparidae</taxon>
        <taxon>Liparis</taxon>
    </lineage>
</organism>
<evidence type="ECO:0000313" key="3">
    <source>
        <dbReference type="Proteomes" id="UP000314294"/>
    </source>
</evidence>